<evidence type="ECO:0000313" key="6">
    <source>
        <dbReference type="EMBL" id="MBC2865043.1"/>
    </source>
</evidence>
<dbReference type="PANTHER" id="PTHR30055:SF209">
    <property type="entry name" value="POSSIBLE TRANSCRIPTIONAL REGULATORY PROTEIN (PROBABLY TETR-FAMILY)"/>
    <property type="match status" value="1"/>
</dbReference>
<reference evidence="6 7" key="1">
    <citation type="submission" date="2020-08" db="EMBL/GenBank/DDBJ databases">
        <title>Whole-Genome Sequence of French Clinical Streptomyces mexicanus Strain Q0842.</title>
        <authorList>
            <person name="Boxberger M."/>
            <person name="La Scola B."/>
        </authorList>
    </citation>
    <scope>NUCLEOTIDE SEQUENCE [LARGE SCALE GENOMIC DNA]</scope>
    <source>
        <strain evidence="6 7">Marseille-Q0842</strain>
    </source>
</reference>
<feature type="domain" description="HTH tetR-type" evidence="5">
    <location>
        <begin position="19"/>
        <end position="80"/>
    </location>
</feature>
<dbReference type="PANTHER" id="PTHR30055">
    <property type="entry name" value="HTH-TYPE TRANSCRIPTIONAL REGULATOR RUTR"/>
    <property type="match status" value="1"/>
</dbReference>
<keyword evidence="3" id="KW-0804">Transcription</keyword>
<dbReference type="InterPro" id="IPR001647">
    <property type="entry name" value="HTH_TetR"/>
</dbReference>
<gene>
    <name evidence="6" type="ORF">H1R13_08520</name>
</gene>
<dbReference type="InterPro" id="IPR036271">
    <property type="entry name" value="Tet_transcr_reg_TetR-rel_C_sf"/>
</dbReference>
<dbReference type="Pfam" id="PF13305">
    <property type="entry name" value="TetR_C_33"/>
    <property type="match status" value="1"/>
</dbReference>
<dbReference type="InterPro" id="IPR050109">
    <property type="entry name" value="HTH-type_TetR-like_transc_reg"/>
</dbReference>
<evidence type="ECO:0000256" key="4">
    <source>
        <dbReference type="PROSITE-ProRule" id="PRU00335"/>
    </source>
</evidence>
<dbReference type="InterPro" id="IPR025996">
    <property type="entry name" value="MT1864/Rv1816-like_C"/>
</dbReference>
<protein>
    <submittedName>
        <fullName evidence="6">TetR/AcrR family transcriptional regulator</fullName>
    </submittedName>
</protein>
<dbReference type="SUPFAM" id="SSF46689">
    <property type="entry name" value="Homeodomain-like"/>
    <property type="match status" value="1"/>
</dbReference>
<organism evidence="6 7">
    <name type="scientific">Streptomyces mexicanus</name>
    <dbReference type="NCBI Taxonomy" id="178566"/>
    <lineage>
        <taxon>Bacteria</taxon>
        <taxon>Bacillati</taxon>
        <taxon>Actinomycetota</taxon>
        <taxon>Actinomycetes</taxon>
        <taxon>Kitasatosporales</taxon>
        <taxon>Streptomycetaceae</taxon>
        <taxon>Streptomyces</taxon>
    </lineage>
</organism>
<keyword evidence="2 4" id="KW-0238">DNA-binding</keyword>
<comment type="caution">
    <text evidence="6">The sequence shown here is derived from an EMBL/GenBank/DDBJ whole genome shotgun (WGS) entry which is preliminary data.</text>
</comment>
<dbReference type="SUPFAM" id="SSF48498">
    <property type="entry name" value="Tetracyclin repressor-like, C-terminal domain"/>
    <property type="match status" value="1"/>
</dbReference>
<evidence type="ECO:0000256" key="2">
    <source>
        <dbReference type="ARBA" id="ARBA00023125"/>
    </source>
</evidence>
<proteinExistence type="predicted"/>
<sequence>MAEAQSGPGRVRNRWGQGERLRGDILDAASRLLSEIGGEDALTIRGVARAAGIAPASIYQHFTDRAALVRGLLEHEFGRLREAMREADRAAPDDDPVARVRAQLRGYYTFAVENPGHYRLMINSGALRVEPLVEVITMVCTALERCEQSGLTLRLPARQSAVTLVVAVHGRVALQHSSARRQGTQALRTFVDDLLSLVIE</sequence>
<dbReference type="EMBL" id="JACMHY010000002">
    <property type="protein sequence ID" value="MBC2865043.1"/>
    <property type="molecule type" value="Genomic_DNA"/>
</dbReference>
<name>A0A7X1LPM6_9ACTN</name>
<evidence type="ECO:0000313" key="7">
    <source>
        <dbReference type="Proteomes" id="UP000517694"/>
    </source>
</evidence>
<keyword evidence="7" id="KW-1185">Reference proteome</keyword>
<accession>A0A7X1LPM6</accession>
<evidence type="ECO:0000259" key="5">
    <source>
        <dbReference type="PROSITE" id="PS50977"/>
    </source>
</evidence>
<evidence type="ECO:0000256" key="3">
    <source>
        <dbReference type="ARBA" id="ARBA00023163"/>
    </source>
</evidence>
<dbReference type="InterPro" id="IPR009057">
    <property type="entry name" value="Homeodomain-like_sf"/>
</dbReference>
<evidence type="ECO:0000256" key="1">
    <source>
        <dbReference type="ARBA" id="ARBA00023015"/>
    </source>
</evidence>
<dbReference type="AlphaFoldDB" id="A0A7X1LPM6"/>
<dbReference type="PROSITE" id="PS50977">
    <property type="entry name" value="HTH_TETR_2"/>
    <property type="match status" value="1"/>
</dbReference>
<dbReference type="GO" id="GO:0000976">
    <property type="term" value="F:transcription cis-regulatory region binding"/>
    <property type="evidence" value="ECO:0007669"/>
    <property type="project" value="TreeGrafter"/>
</dbReference>
<feature type="DNA-binding region" description="H-T-H motif" evidence="4">
    <location>
        <begin position="43"/>
        <end position="62"/>
    </location>
</feature>
<dbReference type="OrthoDB" id="8222629at2"/>
<dbReference type="RefSeq" id="WP_159662027.1">
    <property type="nucleotide sequence ID" value="NZ_JACMHY010000002.1"/>
</dbReference>
<dbReference type="Pfam" id="PF00440">
    <property type="entry name" value="TetR_N"/>
    <property type="match status" value="1"/>
</dbReference>
<dbReference type="GO" id="GO:0003700">
    <property type="term" value="F:DNA-binding transcription factor activity"/>
    <property type="evidence" value="ECO:0007669"/>
    <property type="project" value="TreeGrafter"/>
</dbReference>
<keyword evidence="1" id="KW-0805">Transcription regulation</keyword>
<dbReference type="Proteomes" id="UP000517694">
    <property type="component" value="Unassembled WGS sequence"/>
</dbReference>
<dbReference type="Gene3D" id="1.10.357.10">
    <property type="entry name" value="Tetracycline Repressor, domain 2"/>
    <property type="match status" value="1"/>
</dbReference>